<evidence type="ECO:0000313" key="7">
    <source>
        <dbReference type="Proteomes" id="UP001595453"/>
    </source>
</evidence>
<proteinExistence type="inferred from homology"/>
<dbReference type="InterPro" id="IPR000209">
    <property type="entry name" value="Peptidase_S8/S53_dom"/>
</dbReference>
<keyword evidence="3 4" id="KW-0720">Serine protease</keyword>
<feature type="active site" description="Charge relay system" evidence="4">
    <location>
        <position position="181"/>
    </location>
</feature>
<feature type="active site" description="Charge relay system" evidence="4">
    <location>
        <position position="373"/>
    </location>
</feature>
<dbReference type="EMBL" id="JBHRSD010000006">
    <property type="protein sequence ID" value="MFC3031619.1"/>
    <property type="molecule type" value="Genomic_DNA"/>
</dbReference>
<evidence type="ECO:0000259" key="5">
    <source>
        <dbReference type="Pfam" id="PF00082"/>
    </source>
</evidence>
<keyword evidence="7" id="KW-1185">Reference proteome</keyword>
<dbReference type="PANTHER" id="PTHR42884">
    <property type="entry name" value="PROPROTEIN CONVERTASE SUBTILISIN/KEXIN-RELATED"/>
    <property type="match status" value="1"/>
</dbReference>
<organism evidence="6 7">
    <name type="scientific">Pseudoalteromonas fenneropenaei</name>
    <dbReference type="NCBI Taxonomy" id="1737459"/>
    <lineage>
        <taxon>Bacteria</taxon>
        <taxon>Pseudomonadati</taxon>
        <taxon>Pseudomonadota</taxon>
        <taxon>Gammaproteobacteria</taxon>
        <taxon>Alteromonadales</taxon>
        <taxon>Pseudoalteromonadaceae</taxon>
        <taxon>Pseudoalteromonas</taxon>
    </lineage>
</organism>
<keyword evidence="1 4" id="KW-0645">Protease</keyword>
<protein>
    <submittedName>
        <fullName evidence="6">S8 family serine peptidase</fullName>
    </submittedName>
</protein>
<comment type="caution">
    <text evidence="6">The sequence shown here is derived from an EMBL/GenBank/DDBJ whole genome shotgun (WGS) entry which is preliminary data.</text>
</comment>
<evidence type="ECO:0000256" key="2">
    <source>
        <dbReference type="ARBA" id="ARBA00022801"/>
    </source>
</evidence>
<sequence length="430" mass="47603">MKNILLILILLSPIFLHGEESWPSKLVVDYRSNPVTLHLVEVSDGFPHYTHPKLNGFLLRIAGRLLVKHEKTLNLSNLDDFKDTPQMPILKLNDHTMWTVVQLSNPQAVINAMVKLRHVPGVLLAEPDFLQLKITAARGEKARSESNETRYTAPQNYVRTVLNIKEWPLLAGENVNIAVIDSAFNIYDDSLNIPKIILNYNVHRRERIDKARIEPRTIFNDPYHGNASLSLLWGVGEQAKGLAPQASAILIERAVNWSSDLALALQLAQSAGADIIACPWTLRFTPQIVSDALDALTTMGREGKGAIVVAAAGNQYFNIDDSLSFAAEPNVLVINALSNGQLWPAQKKQFNAILPVPYLINFQGRTLSYSGTSSASVAVSGVIASLLSIDPALSRQEIEDLLRKFSSPELEVQELVKYVVAESKSNRNHN</sequence>
<accession>A0ABV7CGA0</accession>
<reference evidence="7" key="1">
    <citation type="journal article" date="2019" name="Int. J. Syst. Evol. Microbiol.">
        <title>The Global Catalogue of Microorganisms (GCM) 10K type strain sequencing project: providing services to taxonomists for standard genome sequencing and annotation.</title>
        <authorList>
            <consortium name="The Broad Institute Genomics Platform"/>
            <consortium name="The Broad Institute Genome Sequencing Center for Infectious Disease"/>
            <person name="Wu L."/>
            <person name="Ma J."/>
        </authorList>
    </citation>
    <scope>NUCLEOTIDE SEQUENCE [LARGE SCALE GENOMIC DNA]</scope>
    <source>
        <strain evidence="7">KCTC 42730</strain>
    </source>
</reference>
<dbReference type="InterPro" id="IPR036852">
    <property type="entry name" value="Peptidase_S8/S53_dom_sf"/>
</dbReference>
<name>A0ABV7CGA0_9GAMM</name>
<gene>
    <name evidence="6" type="ORF">ACFOEE_03655</name>
</gene>
<evidence type="ECO:0000256" key="3">
    <source>
        <dbReference type="ARBA" id="ARBA00022825"/>
    </source>
</evidence>
<feature type="active site" description="Charge relay system" evidence="4">
    <location>
        <position position="224"/>
    </location>
</feature>
<feature type="domain" description="Peptidase S8/S53" evidence="5">
    <location>
        <begin position="172"/>
        <end position="404"/>
    </location>
</feature>
<dbReference type="RefSeq" id="WP_377121025.1">
    <property type="nucleotide sequence ID" value="NZ_JBHRSD010000006.1"/>
</dbReference>
<comment type="similarity">
    <text evidence="4">Belongs to the peptidase S8 family.</text>
</comment>
<dbReference type="Proteomes" id="UP001595453">
    <property type="component" value="Unassembled WGS sequence"/>
</dbReference>
<keyword evidence="2 4" id="KW-0378">Hydrolase</keyword>
<dbReference type="PROSITE" id="PS51892">
    <property type="entry name" value="SUBTILASE"/>
    <property type="match status" value="1"/>
</dbReference>
<dbReference type="Pfam" id="PF00082">
    <property type="entry name" value="Peptidase_S8"/>
    <property type="match status" value="1"/>
</dbReference>
<evidence type="ECO:0000256" key="1">
    <source>
        <dbReference type="ARBA" id="ARBA00022670"/>
    </source>
</evidence>
<dbReference type="PANTHER" id="PTHR42884:SF14">
    <property type="entry name" value="NEUROENDOCRINE CONVERTASE 1"/>
    <property type="match status" value="1"/>
</dbReference>
<dbReference type="SUPFAM" id="SSF52743">
    <property type="entry name" value="Subtilisin-like"/>
    <property type="match status" value="1"/>
</dbReference>
<dbReference type="Gene3D" id="3.40.50.200">
    <property type="entry name" value="Peptidase S8/S53 domain"/>
    <property type="match status" value="1"/>
</dbReference>
<evidence type="ECO:0000313" key="6">
    <source>
        <dbReference type="EMBL" id="MFC3031619.1"/>
    </source>
</evidence>
<evidence type="ECO:0000256" key="4">
    <source>
        <dbReference type="PROSITE-ProRule" id="PRU01240"/>
    </source>
</evidence>